<evidence type="ECO:0000256" key="1">
    <source>
        <dbReference type="ARBA" id="ARBA00004138"/>
    </source>
</evidence>
<dbReference type="PANTHER" id="PTHR23053">
    <property type="entry name" value="DLEC1 DELETED IN LUNG AND ESOPHAGEAL CANCER 1"/>
    <property type="match status" value="1"/>
</dbReference>
<feature type="domain" description="HYDIN/VesB/CFA65-like Ig-like" evidence="6">
    <location>
        <begin position="948"/>
        <end position="1045"/>
    </location>
</feature>
<dbReference type="InterPro" id="IPR013783">
    <property type="entry name" value="Ig-like_fold"/>
</dbReference>
<reference evidence="7" key="1">
    <citation type="submission" date="2020-11" db="EMBL/GenBank/DDBJ databases">
        <authorList>
            <person name="Tran Van P."/>
        </authorList>
    </citation>
    <scope>NUCLEOTIDE SEQUENCE</scope>
</reference>
<name>A0A7R9CIG3_TIMCR</name>
<organism evidence="7">
    <name type="scientific">Timema cristinae</name>
    <name type="common">Walking stick</name>
    <dbReference type="NCBI Taxonomy" id="61476"/>
    <lineage>
        <taxon>Eukaryota</taxon>
        <taxon>Metazoa</taxon>
        <taxon>Ecdysozoa</taxon>
        <taxon>Arthropoda</taxon>
        <taxon>Hexapoda</taxon>
        <taxon>Insecta</taxon>
        <taxon>Pterygota</taxon>
        <taxon>Neoptera</taxon>
        <taxon>Polyneoptera</taxon>
        <taxon>Phasmatodea</taxon>
        <taxon>Timematodea</taxon>
        <taxon>Timematoidea</taxon>
        <taxon>Timematidae</taxon>
        <taxon>Timema</taxon>
    </lineage>
</organism>
<dbReference type="Pfam" id="PF22544">
    <property type="entry name" value="HYDIN_VesB_CFA65-like_Ig"/>
    <property type="match status" value="2"/>
</dbReference>
<protein>
    <recommendedName>
        <fullName evidence="6">HYDIN/VesB/CFA65-like Ig-like domain-containing protein</fullName>
    </recommendedName>
</protein>
<dbReference type="GO" id="GO:1904158">
    <property type="term" value="P:axonemal central apparatus assembly"/>
    <property type="evidence" value="ECO:0007669"/>
    <property type="project" value="TreeGrafter"/>
</dbReference>
<proteinExistence type="predicted"/>
<comment type="subcellular location">
    <subcellularLocation>
        <location evidence="1">Cell projection</location>
        <location evidence="1">Cilium</location>
    </subcellularLocation>
    <subcellularLocation>
        <location evidence="2">Cytoplasm</location>
    </subcellularLocation>
</comment>
<sequence length="1222" mass="137608">MKQRVKKAKTEKTAFISATGKMGKIVTPTLQFSRKSLDWGEVPIGFATKHHIVLFNLSLVPVTFSLRVMHDGTESSVTYREFAKMAVKKALPMSPREFKIKPAQGVVAACSSIRVKLTLVPNLPRMWSTAIVVDMWEAQCESVKLPLKYHSMVPRIICHPEEISIRFCFINHPYTRKLVLENCSNIDGFFYIVPQKETDQTKMTYSPSVREGIIKRNSKIYINFTIMTNSLGLQSVPIRLLVLGDRTPTSVCRVICNGQGPVIAVTPHHMDWGKTILLEPTTRKLILTNDSPIPAFYNAIIAKANSAWKVFPEKSVLNPDQTLSLDVTVFLTDTGLYSENLEVHISNSRTITINMTAEGYGTSIVVEPPITPIYDMGYLFSTQKVQKELKVTNRGQRHHQLLWTNTRITRNISKVALEKYSQGICFKLSPTKMNLGAGESAILLVEGECQSPQTVREEFFCFAIIEYVGKKQCIVTSHVVAHFIEPFVITSKPQLNFRIDVQSEKDFVTLQEDVEITNLSELLLTIDFQSDFPFLIVDKEGQLATKCIRHLDGKSSTIVTVHFDPSYTTGLYSRLTLGYLHYQYKEHPQTPTIQVLDVLKPGLWDRYANPLTPLFFYYLNLTPSEMAKFAFKYDGWVGSDGEKRKGQNPKTWVYVSDSTTFIQGVLPLRGEVNFPNIKLLPSVIDFGCVPIGTNVYKEFFVRNISPLPIDYEWSITDYEINLMPQDEKCTIDSKQQQGADLPCLPAVEASCKIDTSRTNVFLNLPHKSTGNESKRWAEGLAPNGDKFSADIISLDGQQEDLIGVTVPEPDTEPSHELSGELLVPKVNTTPVTENSVKSQDIIVDDVSPDVLKHRLFPLVRHFFVEETEMAALKTLAKIFKAPHQVQKYFGLIPFYGHLPPYDSQIVSLEFRGNVYMKAKICAMIKFQGGPSEILEVSAEVGSIKYYIDKTVINFGMQMFGTNCLEVITVTNNGQIDFDLKINYDNKPVAPGKSWFTVEPRVSHVASNTELPITVTFNPGVSGKYIGKFYLEIGYLNPITIQIEGKGVIPKVSLNLPRLMVSNFPVEFGYTAITNMTSYWLPTNHWNNLDNPTYTLSEVKMLENESKELKKQDWVVVSTMEAILHVPHSLLMSSDKMKPRLWDWAVMINFLQEGAISCLSNGSYVKQILISGLVVDNVFAHLEPHQIGFNTLFILEYSENPISSKYVLANGNSTLIACYNNSG</sequence>
<evidence type="ECO:0000256" key="5">
    <source>
        <dbReference type="ARBA" id="ARBA00023273"/>
    </source>
</evidence>
<dbReference type="Gene3D" id="2.60.40.10">
    <property type="entry name" value="Immunoglobulins"/>
    <property type="match status" value="5"/>
</dbReference>
<feature type="domain" description="HYDIN/VesB/CFA65-like Ig-like" evidence="6">
    <location>
        <begin position="261"/>
        <end position="357"/>
    </location>
</feature>
<dbReference type="InterPro" id="IPR053879">
    <property type="entry name" value="HYDIN_VesB_CFA65-like_Ig"/>
</dbReference>
<dbReference type="GO" id="GO:0003341">
    <property type="term" value="P:cilium movement"/>
    <property type="evidence" value="ECO:0007669"/>
    <property type="project" value="TreeGrafter"/>
</dbReference>
<keyword evidence="5" id="KW-0966">Cell projection</keyword>
<accession>A0A7R9CIG3</accession>
<evidence type="ECO:0000256" key="4">
    <source>
        <dbReference type="ARBA" id="ARBA00023069"/>
    </source>
</evidence>
<dbReference type="AlphaFoldDB" id="A0A7R9CIG3"/>
<keyword evidence="4" id="KW-0969">Cilium</keyword>
<evidence type="ECO:0000256" key="2">
    <source>
        <dbReference type="ARBA" id="ARBA00004496"/>
    </source>
</evidence>
<dbReference type="EMBL" id="OC317186">
    <property type="protein sequence ID" value="CAD7395321.1"/>
    <property type="molecule type" value="Genomic_DNA"/>
</dbReference>
<evidence type="ECO:0000256" key="3">
    <source>
        <dbReference type="ARBA" id="ARBA00022490"/>
    </source>
</evidence>
<gene>
    <name evidence="7" type="ORF">TCEB3V08_LOCUS3083</name>
</gene>
<evidence type="ECO:0000313" key="7">
    <source>
        <dbReference type="EMBL" id="CAD7395321.1"/>
    </source>
</evidence>
<dbReference type="PANTHER" id="PTHR23053:SF0">
    <property type="entry name" value="HYDROCEPHALUS-INDUCING PROTEIN HOMOLOG"/>
    <property type="match status" value="1"/>
</dbReference>
<evidence type="ECO:0000259" key="6">
    <source>
        <dbReference type="Pfam" id="PF22544"/>
    </source>
</evidence>
<keyword evidence="3" id="KW-0963">Cytoplasm</keyword>
<dbReference type="InterPro" id="IPR033305">
    <property type="entry name" value="Hydin-like"/>
</dbReference>
<dbReference type="GO" id="GO:0005930">
    <property type="term" value="C:axoneme"/>
    <property type="evidence" value="ECO:0007669"/>
    <property type="project" value="TreeGrafter"/>
</dbReference>